<comment type="catalytic activity">
    <reaction evidence="1">
        <text>2-phosphoglycolate + H2O = glycolate + phosphate</text>
        <dbReference type="Rhea" id="RHEA:14369"/>
        <dbReference type="ChEBI" id="CHEBI:15377"/>
        <dbReference type="ChEBI" id="CHEBI:29805"/>
        <dbReference type="ChEBI" id="CHEBI:43474"/>
        <dbReference type="ChEBI" id="CHEBI:58033"/>
        <dbReference type="EC" id="3.1.3.18"/>
    </reaction>
</comment>
<evidence type="ECO:0000256" key="2">
    <source>
        <dbReference type="ARBA" id="ARBA00004818"/>
    </source>
</evidence>
<dbReference type="HOGENOM" id="CLU_1772195_0_0_6"/>
<dbReference type="Gene3D" id="3.40.50.1000">
    <property type="entry name" value="HAD superfamily/HAD-like"/>
    <property type="match status" value="1"/>
</dbReference>
<evidence type="ECO:0000313" key="6">
    <source>
        <dbReference type="Proteomes" id="UP000032303"/>
    </source>
</evidence>
<dbReference type="EC" id="3.1.3.18" evidence="4"/>
<keyword evidence="6" id="KW-1185">Reference proteome</keyword>
<comment type="similarity">
    <text evidence="3">Belongs to the HAD-like hydrolase superfamily. CbbY/CbbZ/Gph/YieH family.</text>
</comment>
<dbReference type="Pfam" id="PF13419">
    <property type="entry name" value="HAD_2"/>
    <property type="match status" value="1"/>
</dbReference>
<dbReference type="InterPro" id="IPR023198">
    <property type="entry name" value="PGP-like_dom2"/>
</dbReference>
<dbReference type="EMBL" id="CP005973">
    <property type="protein sequence ID" value="AJR06646.1"/>
    <property type="molecule type" value="Genomic_DNA"/>
</dbReference>
<dbReference type="AlphaFoldDB" id="A0A0C5W566"/>
<dbReference type="GO" id="GO:0008967">
    <property type="term" value="F:phosphoglycolate phosphatase activity"/>
    <property type="evidence" value="ECO:0007669"/>
    <property type="project" value="UniProtKB-EC"/>
</dbReference>
<evidence type="ECO:0000313" key="5">
    <source>
        <dbReference type="EMBL" id="AJR06646.1"/>
    </source>
</evidence>
<protein>
    <recommendedName>
        <fullName evidence="4">phosphoglycolate phosphatase</fullName>
        <ecNumber evidence="4">3.1.3.18</ecNumber>
    </recommendedName>
</protein>
<name>A0A0C5W566_9GAMM</name>
<dbReference type="InterPro" id="IPR041492">
    <property type="entry name" value="HAD_2"/>
</dbReference>
<gene>
    <name evidence="5" type="ORF">H744_1c1628</name>
</gene>
<dbReference type="GO" id="GO:0006281">
    <property type="term" value="P:DNA repair"/>
    <property type="evidence" value="ECO:0007669"/>
    <property type="project" value="TreeGrafter"/>
</dbReference>
<dbReference type="PANTHER" id="PTHR43434:SF1">
    <property type="entry name" value="PHOSPHOGLYCOLATE PHOSPHATASE"/>
    <property type="match status" value="1"/>
</dbReference>
<evidence type="ECO:0000256" key="4">
    <source>
        <dbReference type="ARBA" id="ARBA00013078"/>
    </source>
</evidence>
<dbReference type="InterPro" id="IPR023214">
    <property type="entry name" value="HAD_sf"/>
</dbReference>
<evidence type="ECO:0000256" key="1">
    <source>
        <dbReference type="ARBA" id="ARBA00000830"/>
    </source>
</evidence>
<dbReference type="PATRIC" id="fig|658445.3.peg.1759"/>
<dbReference type="InterPro" id="IPR050155">
    <property type="entry name" value="HAD-like_hydrolase_sf"/>
</dbReference>
<dbReference type="PANTHER" id="PTHR43434">
    <property type="entry name" value="PHOSPHOGLYCOLATE PHOSPHATASE"/>
    <property type="match status" value="1"/>
</dbReference>
<proteinExistence type="inferred from homology"/>
<dbReference type="Proteomes" id="UP000032303">
    <property type="component" value="Chromosome 1"/>
</dbReference>
<dbReference type="InterPro" id="IPR036412">
    <property type="entry name" value="HAD-like_sf"/>
</dbReference>
<evidence type="ECO:0000256" key="3">
    <source>
        <dbReference type="ARBA" id="ARBA00006171"/>
    </source>
</evidence>
<dbReference type="KEGG" id="pgb:H744_1c1628"/>
<dbReference type="SUPFAM" id="SSF56784">
    <property type="entry name" value="HAD-like"/>
    <property type="match status" value="1"/>
</dbReference>
<accession>A0A0C5W566</accession>
<sequence length="157" mass="17149">MKLDAILWDYDGTIVNSVPKNIDITKRILSIVAPHLTGDNLPYCLQSEAAYHQVNHAAKNWQELYVKYYGMTESEMLAAGALWTEHQLSNTTLVTLFAGVEDTVRRLAAVPHGICSQNAAKNIKGVLAEAQVDTFFQAVIGYDDVSKGGQKPSPEGG</sequence>
<reference evidence="5 6" key="1">
    <citation type="submission" date="2013-05" db="EMBL/GenBank/DDBJ databases">
        <title>Complete genome sequence of the lipase-producing bacterium Photobacterium gaetbulicola Gung47.</title>
        <authorList>
            <person name="Kim Y.-O."/>
        </authorList>
    </citation>
    <scope>NUCLEOTIDE SEQUENCE [LARGE SCALE GENOMIC DNA]</scope>
    <source>
        <strain evidence="5 6">Gung47</strain>
    </source>
</reference>
<dbReference type="GO" id="GO:0005829">
    <property type="term" value="C:cytosol"/>
    <property type="evidence" value="ECO:0007669"/>
    <property type="project" value="TreeGrafter"/>
</dbReference>
<dbReference type="STRING" id="658445.H744_1c1628"/>
<organism evidence="5 6">
    <name type="scientific">Photobacterium gaetbulicola Gung47</name>
    <dbReference type="NCBI Taxonomy" id="658445"/>
    <lineage>
        <taxon>Bacteria</taxon>
        <taxon>Pseudomonadati</taxon>
        <taxon>Pseudomonadota</taxon>
        <taxon>Gammaproteobacteria</taxon>
        <taxon>Vibrionales</taxon>
        <taxon>Vibrionaceae</taxon>
        <taxon>Photobacterium</taxon>
    </lineage>
</organism>
<dbReference type="Gene3D" id="1.10.150.240">
    <property type="entry name" value="Putative phosphatase, domain 2"/>
    <property type="match status" value="1"/>
</dbReference>
<comment type="pathway">
    <text evidence="2">Organic acid metabolism; glycolate biosynthesis; glycolate from 2-phosphoglycolate: step 1/1.</text>
</comment>